<keyword evidence="2 8" id="KW-0813">Transport</keyword>
<evidence type="ECO:0000256" key="5">
    <source>
        <dbReference type="ARBA" id="ARBA00023077"/>
    </source>
</evidence>
<dbReference type="InterPro" id="IPR036942">
    <property type="entry name" value="Beta-barrel_TonB_sf"/>
</dbReference>
<feature type="domain" description="TonB-dependent receptor-like beta-barrel" evidence="11">
    <location>
        <begin position="447"/>
        <end position="927"/>
    </location>
</feature>
<comment type="subcellular location">
    <subcellularLocation>
        <location evidence="1 8">Cell outer membrane</location>
        <topology evidence="1 8">Multi-pass membrane protein</topology>
    </subcellularLocation>
</comment>
<organism evidence="13 14">
    <name type="scientific">Rhizorhabdus dicambivorans</name>
    <dbReference type="NCBI Taxonomy" id="1850238"/>
    <lineage>
        <taxon>Bacteria</taxon>
        <taxon>Pseudomonadati</taxon>
        <taxon>Pseudomonadota</taxon>
        <taxon>Alphaproteobacteria</taxon>
        <taxon>Sphingomonadales</taxon>
        <taxon>Sphingomonadaceae</taxon>
        <taxon>Rhizorhabdus</taxon>
    </lineage>
</organism>
<dbReference type="InterPro" id="IPR039426">
    <property type="entry name" value="TonB-dep_rcpt-like"/>
</dbReference>
<keyword evidence="10" id="KW-0732">Signal</keyword>
<evidence type="ECO:0000256" key="9">
    <source>
        <dbReference type="RuleBase" id="RU003357"/>
    </source>
</evidence>
<feature type="chain" id="PRO_5013014580" description="TonB-dependent receptor" evidence="10">
    <location>
        <begin position="35"/>
        <end position="969"/>
    </location>
</feature>
<evidence type="ECO:0000259" key="11">
    <source>
        <dbReference type="Pfam" id="PF00593"/>
    </source>
</evidence>
<dbReference type="Gene3D" id="2.40.170.20">
    <property type="entry name" value="TonB-dependent receptor, beta-barrel domain"/>
    <property type="match status" value="1"/>
</dbReference>
<dbReference type="GO" id="GO:0009279">
    <property type="term" value="C:cell outer membrane"/>
    <property type="evidence" value="ECO:0007669"/>
    <property type="project" value="UniProtKB-SubCell"/>
</dbReference>
<evidence type="ECO:0000256" key="1">
    <source>
        <dbReference type="ARBA" id="ARBA00004571"/>
    </source>
</evidence>
<dbReference type="PANTHER" id="PTHR47234:SF2">
    <property type="entry name" value="TONB-DEPENDENT RECEPTOR"/>
    <property type="match status" value="1"/>
</dbReference>
<name>A0A2A4FY19_9SPHN</name>
<keyword evidence="5 9" id="KW-0798">TonB box</keyword>
<feature type="domain" description="TonB-dependent receptor plug" evidence="12">
    <location>
        <begin position="68"/>
        <end position="185"/>
    </location>
</feature>
<dbReference type="Gene3D" id="2.170.130.10">
    <property type="entry name" value="TonB-dependent receptor, plug domain"/>
    <property type="match status" value="1"/>
</dbReference>
<evidence type="ECO:0000256" key="4">
    <source>
        <dbReference type="ARBA" id="ARBA00022692"/>
    </source>
</evidence>
<dbReference type="PANTHER" id="PTHR47234">
    <property type="match status" value="1"/>
</dbReference>
<dbReference type="Pfam" id="PF07715">
    <property type="entry name" value="Plug"/>
    <property type="match status" value="1"/>
</dbReference>
<feature type="signal peptide" evidence="10">
    <location>
        <begin position="1"/>
        <end position="34"/>
    </location>
</feature>
<dbReference type="OrthoDB" id="7051241at2"/>
<dbReference type="KEGG" id="rdi:CMV14_06785"/>
<keyword evidence="6 8" id="KW-0472">Membrane</keyword>
<keyword evidence="7 8" id="KW-0998">Cell outer membrane</keyword>
<dbReference type="AlphaFoldDB" id="A0A2A4FY19"/>
<keyword evidence="14" id="KW-1185">Reference proteome</keyword>
<dbReference type="PROSITE" id="PS52016">
    <property type="entry name" value="TONB_DEPENDENT_REC_3"/>
    <property type="match status" value="1"/>
</dbReference>
<sequence>MNLRGRTMKGTSRTRYLRTALVCGCALSPAIAAAQETPSQPIEAATSEQPSAADIIVTGSRISRPGITSPSPVIAIGEQAFAQTGAVNAAQALNELPQFGIGSGAGTQGITSLNNGFGGGSELINLRNLGAQRTLVLVNGRRHVGGDPGTSSVDLNAIPAEMIARIDTVTGAASAVYGADAVSGVVNIILKDKYDGVSLTARSGISSRGDAGDARLAILAGTSLPDGRGSLLGSVEYTSNRGFLGAGRPYGQADSGNFVVDPINGSTAIPGELITSSRGNFTFNANNQLVLASTLPVAETRFQRAPVATLENPSKRLLGSIAGHYDLIEQGNGFSSTFFTEASASRTKTSIQFEPQLMLLNGTTFGTIAEGATSGPRVPASNPFLQALAPIIGPIPANGIAVQTRLSEFGNRVSVIDRDTIRIAAGFRGDIAGSFKYEGYYQYGRVKAVQRDYGALDRFRLFAALNVDTKGTATLADDTCADPAFVAVGCTPVNIFGRNTITQQFIDYASIRPVSRSSSSQNVLSGFVSGNLFDLPAGPVSIVTGAEYRKERTVVSPDPSYINRSNSARFLNGVKGGYDVEEVYGELSIPVLKDMFLAQNLELGAAARYSKYSTVGTEFSYSLRGEWQPVDALRFRAVYASAVRAPNIRELYAPLSATSAAVQDPCDRVSDTGAPVTITGNRLTACQADLGASFAGFDQTQIQRQLVRSVASGNASLEAEKAKTYTIGAVVAPKTLIPGLYATVDYYNIRIRNVISDLPLQDIVNQCYDQASRPAEFCQTITRDTTNQIISVANFLFNAASEKVSGLDVSLNYTLPVSALEGRFNAQFNWAHLFEHTFTARQGATPDKRKGQVGDFANRYNASLGYEGKTLFANWTTRIYSKAVADTTILPSNALYSLQRIPAIWYHDVQIGLDLTGYRISLGAKNVFDRQTPIISLPARTASALGLRPTGGVYDARGRFFYAEVKAHF</sequence>
<proteinExistence type="inferred from homology"/>
<evidence type="ECO:0000256" key="6">
    <source>
        <dbReference type="ARBA" id="ARBA00023136"/>
    </source>
</evidence>
<keyword evidence="3 8" id="KW-1134">Transmembrane beta strand</keyword>
<evidence type="ECO:0000256" key="3">
    <source>
        <dbReference type="ARBA" id="ARBA00022452"/>
    </source>
</evidence>
<comment type="caution">
    <text evidence="13">The sequence shown here is derived from an EMBL/GenBank/DDBJ whole genome shotgun (WGS) entry which is preliminary data.</text>
</comment>
<evidence type="ECO:0000256" key="8">
    <source>
        <dbReference type="PROSITE-ProRule" id="PRU01360"/>
    </source>
</evidence>
<gene>
    <name evidence="13" type="ORF">COO09_09295</name>
</gene>
<reference evidence="13 14" key="1">
    <citation type="submission" date="2017-09" db="EMBL/GenBank/DDBJ databases">
        <title>The Catabolism of 3,6-Dichlorosalicylic acid is Initiated by the Cytochrome P450 Monooxygenase DsmABC in Rhizorhabdus dicambivorans Ndbn-20.</title>
        <authorList>
            <person name="Na L."/>
        </authorList>
    </citation>
    <scope>NUCLEOTIDE SEQUENCE [LARGE SCALE GENOMIC DNA]</scope>
    <source>
        <strain evidence="13 14">Ndbn-20m</strain>
    </source>
</reference>
<dbReference type="InterPro" id="IPR012910">
    <property type="entry name" value="Plug_dom"/>
</dbReference>
<evidence type="ECO:0000313" key="14">
    <source>
        <dbReference type="Proteomes" id="UP000218934"/>
    </source>
</evidence>
<dbReference type="SUPFAM" id="SSF56935">
    <property type="entry name" value="Porins"/>
    <property type="match status" value="1"/>
</dbReference>
<dbReference type="InterPro" id="IPR037066">
    <property type="entry name" value="Plug_dom_sf"/>
</dbReference>
<evidence type="ECO:0008006" key="15">
    <source>
        <dbReference type="Google" id="ProtNLM"/>
    </source>
</evidence>
<evidence type="ECO:0000256" key="2">
    <source>
        <dbReference type="ARBA" id="ARBA00022448"/>
    </source>
</evidence>
<keyword evidence="4 8" id="KW-0812">Transmembrane</keyword>
<evidence type="ECO:0000259" key="12">
    <source>
        <dbReference type="Pfam" id="PF07715"/>
    </source>
</evidence>
<dbReference type="Pfam" id="PF00593">
    <property type="entry name" value="TonB_dep_Rec_b-barrel"/>
    <property type="match status" value="1"/>
</dbReference>
<protein>
    <recommendedName>
        <fullName evidence="15">TonB-dependent receptor</fullName>
    </recommendedName>
</protein>
<evidence type="ECO:0000313" key="13">
    <source>
        <dbReference type="EMBL" id="PCE42598.1"/>
    </source>
</evidence>
<dbReference type="EMBL" id="NWUF01000007">
    <property type="protein sequence ID" value="PCE42598.1"/>
    <property type="molecule type" value="Genomic_DNA"/>
</dbReference>
<evidence type="ECO:0000256" key="10">
    <source>
        <dbReference type="SAM" id="SignalP"/>
    </source>
</evidence>
<accession>A0A2A4FY19</accession>
<dbReference type="InterPro" id="IPR000531">
    <property type="entry name" value="Beta-barrel_TonB"/>
</dbReference>
<evidence type="ECO:0000256" key="7">
    <source>
        <dbReference type="ARBA" id="ARBA00023237"/>
    </source>
</evidence>
<comment type="similarity">
    <text evidence="8 9">Belongs to the TonB-dependent receptor family.</text>
</comment>
<dbReference type="Proteomes" id="UP000218934">
    <property type="component" value="Unassembled WGS sequence"/>
</dbReference>